<comment type="caution">
    <text evidence="1">The sequence shown here is derived from an EMBL/GenBank/DDBJ whole genome shotgun (WGS) entry which is preliminary data.</text>
</comment>
<evidence type="ECO:0000313" key="1">
    <source>
        <dbReference type="EMBL" id="MCH81036.1"/>
    </source>
</evidence>
<evidence type="ECO:0000313" key="2">
    <source>
        <dbReference type="Proteomes" id="UP000265520"/>
    </source>
</evidence>
<accession>A0A392M194</accession>
<reference evidence="1 2" key="1">
    <citation type="journal article" date="2018" name="Front. Plant Sci.">
        <title>Red Clover (Trifolium pratense) and Zigzag Clover (T. medium) - A Picture of Genomic Similarities and Differences.</title>
        <authorList>
            <person name="Dluhosova J."/>
            <person name="Istvanek J."/>
            <person name="Nedelnik J."/>
            <person name="Repkova J."/>
        </authorList>
    </citation>
    <scope>NUCLEOTIDE SEQUENCE [LARGE SCALE GENOMIC DNA]</scope>
    <source>
        <strain evidence="2">cv. 10/8</strain>
        <tissue evidence="1">Leaf</tissue>
    </source>
</reference>
<feature type="non-terminal residue" evidence="1">
    <location>
        <position position="1"/>
    </location>
</feature>
<proteinExistence type="predicted"/>
<dbReference type="Proteomes" id="UP000265520">
    <property type="component" value="Unassembled WGS sequence"/>
</dbReference>
<gene>
    <name evidence="1" type="ORF">A2U01_0001814</name>
</gene>
<protein>
    <submittedName>
        <fullName evidence="1">Uncharacterized protein</fullName>
    </submittedName>
</protein>
<dbReference type="AlphaFoldDB" id="A0A392M194"/>
<sequence>GAFDQSWNLFQKRSFKGQTGHILNSIKKILHVFETLNGRVGWSFWRVNCKDLIVHHLEDSTGIVLLSTLQRMRPSRRARQNCSSEVVWRVVKKPLRPFLEAMLLLHSSLMLSTAM</sequence>
<organism evidence="1 2">
    <name type="scientific">Trifolium medium</name>
    <dbReference type="NCBI Taxonomy" id="97028"/>
    <lineage>
        <taxon>Eukaryota</taxon>
        <taxon>Viridiplantae</taxon>
        <taxon>Streptophyta</taxon>
        <taxon>Embryophyta</taxon>
        <taxon>Tracheophyta</taxon>
        <taxon>Spermatophyta</taxon>
        <taxon>Magnoliopsida</taxon>
        <taxon>eudicotyledons</taxon>
        <taxon>Gunneridae</taxon>
        <taxon>Pentapetalae</taxon>
        <taxon>rosids</taxon>
        <taxon>fabids</taxon>
        <taxon>Fabales</taxon>
        <taxon>Fabaceae</taxon>
        <taxon>Papilionoideae</taxon>
        <taxon>50 kb inversion clade</taxon>
        <taxon>NPAAA clade</taxon>
        <taxon>Hologalegina</taxon>
        <taxon>IRL clade</taxon>
        <taxon>Trifolieae</taxon>
        <taxon>Trifolium</taxon>
    </lineage>
</organism>
<name>A0A392M194_9FABA</name>
<keyword evidence="2" id="KW-1185">Reference proteome</keyword>
<dbReference type="EMBL" id="LXQA010001800">
    <property type="protein sequence ID" value="MCH81036.1"/>
    <property type="molecule type" value="Genomic_DNA"/>
</dbReference>